<organism evidence="1 2">
    <name type="scientific">Candidatus Segetimicrobium genomatis</name>
    <dbReference type="NCBI Taxonomy" id="2569760"/>
    <lineage>
        <taxon>Bacteria</taxon>
        <taxon>Bacillati</taxon>
        <taxon>Candidatus Sysuimicrobiota</taxon>
        <taxon>Candidatus Sysuimicrobiia</taxon>
        <taxon>Candidatus Sysuimicrobiales</taxon>
        <taxon>Candidatus Segetimicrobiaceae</taxon>
        <taxon>Candidatus Segetimicrobium</taxon>
    </lineage>
</organism>
<name>A0A537JIP1_9BACT</name>
<comment type="caution">
    <text evidence="1">The sequence shown here is derived from an EMBL/GenBank/DDBJ whole genome shotgun (WGS) entry which is preliminary data.</text>
</comment>
<dbReference type="AlphaFoldDB" id="A0A537JIP1"/>
<proteinExistence type="predicted"/>
<dbReference type="Gene3D" id="3.40.50.10310">
    <property type="entry name" value="Creatininase"/>
    <property type="match status" value="1"/>
</dbReference>
<sequence length="66" mass="7508">MKKHRLHEMSWMEAQEAFKKSDTVIMPVGTLHAHGPTPIGTMPYFFAAFRSRLRARSRAASFSKAT</sequence>
<dbReference type="InterPro" id="IPR024087">
    <property type="entry name" value="Creatininase-like_sf"/>
</dbReference>
<evidence type="ECO:0000313" key="2">
    <source>
        <dbReference type="Proteomes" id="UP000320048"/>
    </source>
</evidence>
<evidence type="ECO:0000313" key="1">
    <source>
        <dbReference type="EMBL" id="TMI83398.1"/>
    </source>
</evidence>
<evidence type="ECO:0008006" key="3">
    <source>
        <dbReference type="Google" id="ProtNLM"/>
    </source>
</evidence>
<gene>
    <name evidence="1" type="ORF">E6H04_03115</name>
</gene>
<reference evidence="1 2" key="1">
    <citation type="journal article" date="2019" name="Nat. Microbiol.">
        <title>Mediterranean grassland soil C-N compound turnover is dependent on rainfall and depth, and is mediated by genomically divergent microorganisms.</title>
        <authorList>
            <person name="Diamond S."/>
            <person name="Andeer P.F."/>
            <person name="Li Z."/>
            <person name="Crits-Christoph A."/>
            <person name="Burstein D."/>
            <person name="Anantharaman K."/>
            <person name="Lane K.R."/>
            <person name="Thomas B.C."/>
            <person name="Pan C."/>
            <person name="Northen T.R."/>
            <person name="Banfield J.F."/>
        </authorList>
    </citation>
    <scope>NUCLEOTIDE SEQUENCE [LARGE SCALE GENOMIC DNA]</scope>
    <source>
        <strain evidence="1">NP_7</strain>
    </source>
</reference>
<accession>A0A537JIP1</accession>
<dbReference type="SUPFAM" id="SSF102215">
    <property type="entry name" value="Creatininase"/>
    <property type="match status" value="1"/>
</dbReference>
<dbReference type="Proteomes" id="UP000320048">
    <property type="component" value="Unassembled WGS sequence"/>
</dbReference>
<protein>
    <recommendedName>
        <fullName evidence="3">Creatininase family protein</fullName>
    </recommendedName>
</protein>
<dbReference type="EMBL" id="VBAO01000077">
    <property type="protein sequence ID" value="TMI83398.1"/>
    <property type="molecule type" value="Genomic_DNA"/>
</dbReference>